<dbReference type="Gene3D" id="3.40.1160.10">
    <property type="entry name" value="Acetylglutamate kinase-like"/>
    <property type="match status" value="1"/>
</dbReference>
<evidence type="ECO:0000259" key="9">
    <source>
        <dbReference type="SMART" id="SM00359"/>
    </source>
</evidence>
<dbReference type="InterPro" id="IPR041739">
    <property type="entry name" value="G5K_ProB"/>
</dbReference>
<evidence type="ECO:0000256" key="6">
    <source>
        <dbReference type="ARBA" id="ARBA00022777"/>
    </source>
</evidence>
<dbReference type="InterPro" id="IPR015947">
    <property type="entry name" value="PUA-like_sf"/>
</dbReference>
<dbReference type="GO" id="GO:0005524">
    <property type="term" value="F:ATP binding"/>
    <property type="evidence" value="ECO:0007669"/>
    <property type="project" value="UniProtKB-KW"/>
</dbReference>
<dbReference type="Pfam" id="PF01472">
    <property type="entry name" value="PUA"/>
    <property type="match status" value="1"/>
</dbReference>
<dbReference type="SUPFAM" id="SSF53633">
    <property type="entry name" value="Carbamate kinase-like"/>
    <property type="match status" value="1"/>
</dbReference>
<dbReference type="GO" id="GO:0005829">
    <property type="term" value="C:cytosol"/>
    <property type="evidence" value="ECO:0007669"/>
    <property type="project" value="TreeGrafter"/>
</dbReference>
<evidence type="ECO:0000256" key="4">
    <source>
        <dbReference type="ARBA" id="ARBA00022679"/>
    </source>
</evidence>
<name>A0A4U8YJ04_9BACT</name>
<comment type="pathway">
    <text evidence="8">Amino-acid biosynthesis; L-proline biosynthesis; L-glutamate 5-semialdehyde from L-glutamate: step 1/2.</text>
</comment>
<feature type="binding site" evidence="8">
    <location>
        <position position="87"/>
    </location>
    <ligand>
        <name>substrate</name>
    </ligand>
</feature>
<feature type="binding site" evidence="8">
    <location>
        <begin position="248"/>
        <end position="254"/>
    </location>
    <ligand>
        <name>ATP</name>
        <dbReference type="ChEBI" id="CHEBI:30616"/>
    </ligand>
</feature>
<keyword evidence="6 8" id="KW-0418">Kinase</keyword>
<dbReference type="CDD" id="cd21157">
    <property type="entry name" value="PUA_G5K"/>
    <property type="match status" value="1"/>
</dbReference>
<sequence length="409" mass="43877">MAMCCTEDLNHRISQRDMACLMFDVLRGYLMDKDQKRLFDHARRVVVKVGSGVLSFDGGINHNVVASISRQMAALSQGGREMILVSSGAVAAGVAKVALGRKPASMPEKQAAAAVGQAGLILEYELRFAEAGLKVAQVLLTRNDLSHRGRYLNARNTLNTLLAWGVVPIINENDTVVTDEIRFGDNDNLSAMIALLLDADLLINLTDIDGLYDGDPRINPDAKRLEIVDKITPAIEASAKGRPGVMGTGGMWTKIEAAKKSMASGVPMVIACGSRPKVLTDLFQGVAQGTFFVPRADKLGSRKRWIGFTSQTFGEVTVDDGAVKALVERGKSLLPSGILNVSGSFEVGAAVAVCDARGNELGRGLTNFNAEDIRAIKGLKTDQIAERLGSKEYDEVIHRDNLVVTVTAP</sequence>
<dbReference type="InterPro" id="IPR001048">
    <property type="entry name" value="Asp/Glu/Uridylate_kinase"/>
</dbReference>
<keyword evidence="3 8" id="KW-0641">Proline biosynthesis</keyword>
<evidence type="ECO:0000256" key="5">
    <source>
        <dbReference type="ARBA" id="ARBA00022741"/>
    </source>
</evidence>
<evidence type="ECO:0000256" key="7">
    <source>
        <dbReference type="ARBA" id="ARBA00022840"/>
    </source>
</evidence>
<dbReference type="PIRSF" id="PIRSF000729">
    <property type="entry name" value="GK"/>
    <property type="match status" value="1"/>
</dbReference>
<evidence type="ECO:0000256" key="1">
    <source>
        <dbReference type="ARBA" id="ARBA00022490"/>
    </source>
</evidence>
<evidence type="ECO:0000256" key="2">
    <source>
        <dbReference type="ARBA" id="ARBA00022605"/>
    </source>
</evidence>
<feature type="binding site" evidence="8">
    <location>
        <begin position="206"/>
        <end position="207"/>
    </location>
    <ligand>
        <name>ATP</name>
        <dbReference type="ChEBI" id="CHEBI:30616"/>
    </ligand>
</feature>
<comment type="function">
    <text evidence="8">Catalyzes the transfer of a phosphate group to glutamate to form L-glutamate 5-phosphate.</text>
</comment>
<dbReference type="FunFam" id="2.30.130.10:FF:000007">
    <property type="entry name" value="Glutamate 5-kinase"/>
    <property type="match status" value="1"/>
</dbReference>
<comment type="catalytic activity">
    <reaction evidence="8">
        <text>L-glutamate + ATP = L-glutamyl 5-phosphate + ADP</text>
        <dbReference type="Rhea" id="RHEA:14877"/>
        <dbReference type="ChEBI" id="CHEBI:29985"/>
        <dbReference type="ChEBI" id="CHEBI:30616"/>
        <dbReference type="ChEBI" id="CHEBI:58274"/>
        <dbReference type="ChEBI" id="CHEBI:456216"/>
        <dbReference type="EC" id="2.7.2.11"/>
    </reaction>
</comment>
<organism evidence="10 11">
    <name type="scientific">Desulfoluna butyratoxydans</name>
    <dbReference type="NCBI Taxonomy" id="231438"/>
    <lineage>
        <taxon>Bacteria</taxon>
        <taxon>Pseudomonadati</taxon>
        <taxon>Thermodesulfobacteriota</taxon>
        <taxon>Desulfobacteria</taxon>
        <taxon>Desulfobacterales</taxon>
        <taxon>Desulfolunaceae</taxon>
        <taxon>Desulfoluna</taxon>
    </lineage>
</organism>
<feature type="binding site" evidence="8">
    <location>
        <position position="48"/>
    </location>
    <ligand>
        <name>ATP</name>
        <dbReference type="ChEBI" id="CHEBI:30616"/>
    </ligand>
</feature>
<dbReference type="SMART" id="SM00359">
    <property type="entry name" value="PUA"/>
    <property type="match status" value="1"/>
</dbReference>
<proteinExistence type="inferred from homology"/>
<gene>
    <name evidence="8" type="primary">proB</name>
    <name evidence="10" type="ORF">MSL71_12160</name>
</gene>
<dbReference type="InterPro" id="IPR036974">
    <property type="entry name" value="PUA_sf"/>
</dbReference>
<dbReference type="Pfam" id="PF00696">
    <property type="entry name" value="AA_kinase"/>
    <property type="match status" value="1"/>
</dbReference>
<dbReference type="HAMAP" id="MF_00456">
    <property type="entry name" value="ProB"/>
    <property type="match status" value="1"/>
</dbReference>
<dbReference type="SUPFAM" id="SSF88697">
    <property type="entry name" value="PUA domain-like"/>
    <property type="match status" value="1"/>
</dbReference>
<keyword evidence="7 8" id="KW-0067">ATP-binding</keyword>
<dbReference type="InterPro" id="IPR002478">
    <property type="entry name" value="PUA"/>
</dbReference>
<dbReference type="FunFam" id="3.40.1160.10:FF:000018">
    <property type="entry name" value="Glutamate 5-kinase"/>
    <property type="match status" value="1"/>
</dbReference>
<dbReference type="EMBL" id="CAADHO010000002">
    <property type="protein sequence ID" value="VFQ43581.1"/>
    <property type="molecule type" value="Genomic_DNA"/>
</dbReference>
<dbReference type="UniPathway" id="UPA00098">
    <property type="reaction ID" value="UER00359"/>
</dbReference>
<keyword evidence="2 8" id="KW-0028">Amino-acid biosynthesis</keyword>
<comment type="subcellular location">
    <subcellularLocation>
        <location evidence="8">Cytoplasm</location>
    </subcellularLocation>
</comment>
<dbReference type="PROSITE" id="PS50890">
    <property type="entry name" value="PUA"/>
    <property type="match status" value="1"/>
</dbReference>
<evidence type="ECO:0000256" key="3">
    <source>
        <dbReference type="ARBA" id="ARBA00022650"/>
    </source>
</evidence>
<keyword evidence="11" id="KW-1185">Reference proteome</keyword>
<dbReference type="PANTHER" id="PTHR43654">
    <property type="entry name" value="GLUTAMATE 5-KINASE"/>
    <property type="match status" value="1"/>
</dbReference>
<dbReference type="Proteomes" id="UP000507962">
    <property type="component" value="Unassembled WGS sequence"/>
</dbReference>
<dbReference type="InterPro" id="IPR005715">
    <property type="entry name" value="Glu_5kinase/COase_Synthase"/>
</dbReference>
<dbReference type="GO" id="GO:0004349">
    <property type="term" value="F:glutamate 5-kinase activity"/>
    <property type="evidence" value="ECO:0007669"/>
    <property type="project" value="UniProtKB-UniRule"/>
</dbReference>
<dbReference type="NCBIfam" id="TIGR01027">
    <property type="entry name" value="proB"/>
    <property type="match status" value="1"/>
</dbReference>
<dbReference type="InterPro" id="IPR001057">
    <property type="entry name" value="Glu/AcGlu_kinase"/>
</dbReference>
<feature type="binding site" evidence="8">
    <location>
        <position position="174"/>
    </location>
    <ligand>
        <name>substrate</name>
    </ligand>
</feature>
<feature type="domain" description="PUA" evidence="9">
    <location>
        <begin position="314"/>
        <end position="397"/>
    </location>
</feature>
<dbReference type="GO" id="GO:0055129">
    <property type="term" value="P:L-proline biosynthetic process"/>
    <property type="evidence" value="ECO:0007669"/>
    <property type="project" value="UniProtKB-UniRule"/>
</dbReference>
<keyword evidence="1 8" id="KW-0963">Cytoplasm</keyword>
<comment type="similarity">
    <text evidence="8">Belongs to the glutamate 5-kinase family.</text>
</comment>
<reference evidence="10 11" key="1">
    <citation type="submission" date="2019-03" db="EMBL/GenBank/DDBJ databases">
        <authorList>
            <person name="Nijsse B."/>
        </authorList>
    </citation>
    <scope>NUCLEOTIDE SEQUENCE [LARGE SCALE GENOMIC DNA]</scope>
    <source>
        <strain evidence="10">Desulfoluna butyratoxydans MSL71</strain>
    </source>
</reference>
<evidence type="ECO:0000313" key="11">
    <source>
        <dbReference type="Proteomes" id="UP000507962"/>
    </source>
</evidence>
<feature type="binding site" evidence="8">
    <location>
        <position position="186"/>
    </location>
    <ligand>
        <name>substrate</name>
    </ligand>
</feature>
<dbReference type="InterPro" id="IPR036393">
    <property type="entry name" value="AceGlu_kinase-like_sf"/>
</dbReference>
<dbReference type="PRINTS" id="PR00474">
    <property type="entry name" value="GLU5KINASE"/>
</dbReference>
<dbReference type="EC" id="2.7.2.11" evidence="8"/>
<dbReference type="InterPro" id="IPR011529">
    <property type="entry name" value="Glu_5kinase"/>
</dbReference>
<protein>
    <recommendedName>
        <fullName evidence="8">Glutamate 5-kinase</fullName>
        <ecNumber evidence="8">2.7.2.11</ecNumber>
    </recommendedName>
    <alternativeName>
        <fullName evidence="8">Gamma-glutamyl kinase</fullName>
        <shortName evidence="8">GK</shortName>
    </alternativeName>
</protein>
<dbReference type="AlphaFoldDB" id="A0A4U8YJ04"/>
<keyword evidence="4 8" id="KW-0808">Transferase</keyword>
<dbReference type="PANTHER" id="PTHR43654:SF1">
    <property type="entry name" value="ISOPENTENYL PHOSPHATE KINASE"/>
    <property type="match status" value="1"/>
</dbReference>
<dbReference type="Gene3D" id="2.30.130.10">
    <property type="entry name" value="PUA domain"/>
    <property type="match status" value="1"/>
</dbReference>
<keyword evidence="5 8" id="KW-0547">Nucleotide-binding</keyword>
<dbReference type="GO" id="GO:0003723">
    <property type="term" value="F:RNA binding"/>
    <property type="evidence" value="ECO:0007669"/>
    <property type="project" value="InterPro"/>
</dbReference>
<dbReference type="CDD" id="cd04242">
    <property type="entry name" value="AAK_G5K_ProB"/>
    <property type="match status" value="1"/>
</dbReference>
<evidence type="ECO:0000313" key="10">
    <source>
        <dbReference type="EMBL" id="VFQ43581.1"/>
    </source>
</evidence>
<accession>A0A4U8YJ04</accession>
<evidence type="ECO:0000256" key="8">
    <source>
        <dbReference type="HAMAP-Rule" id="MF_00456"/>
    </source>
</evidence>